<gene>
    <name evidence="2" type="ORF">ACFOM9_15415</name>
</gene>
<feature type="domain" description="DUF7668" evidence="1">
    <location>
        <begin position="30"/>
        <end position="123"/>
    </location>
</feature>
<name>A0ABV7UWP6_9GAMM</name>
<evidence type="ECO:0000259" key="1">
    <source>
        <dbReference type="Pfam" id="PF24705"/>
    </source>
</evidence>
<dbReference type="Proteomes" id="UP001595724">
    <property type="component" value="Unassembled WGS sequence"/>
</dbReference>
<reference evidence="3" key="1">
    <citation type="journal article" date="2019" name="Int. J. Syst. Evol. Microbiol.">
        <title>The Global Catalogue of Microorganisms (GCM) 10K type strain sequencing project: providing services to taxonomists for standard genome sequencing and annotation.</title>
        <authorList>
            <consortium name="The Broad Institute Genomics Platform"/>
            <consortium name="The Broad Institute Genome Sequencing Center for Infectious Disease"/>
            <person name="Wu L."/>
            <person name="Ma J."/>
        </authorList>
    </citation>
    <scope>NUCLEOTIDE SEQUENCE [LARGE SCALE GENOMIC DNA]</scope>
    <source>
        <strain evidence="3">KCTC 42211</strain>
    </source>
</reference>
<evidence type="ECO:0000313" key="3">
    <source>
        <dbReference type="Proteomes" id="UP001595724"/>
    </source>
</evidence>
<organism evidence="2 3">
    <name type="scientific">Luteimonas notoginsengisoli</name>
    <dbReference type="NCBI Taxonomy" id="1578200"/>
    <lineage>
        <taxon>Bacteria</taxon>
        <taxon>Pseudomonadati</taxon>
        <taxon>Pseudomonadota</taxon>
        <taxon>Gammaproteobacteria</taxon>
        <taxon>Lysobacterales</taxon>
        <taxon>Lysobacteraceae</taxon>
        <taxon>Luteimonas</taxon>
    </lineage>
</organism>
<comment type="caution">
    <text evidence="2">The sequence shown here is derived from an EMBL/GenBank/DDBJ whole genome shotgun (WGS) entry which is preliminary data.</text>
</comment>
<evidence type="ECO:0000313" key="2">
    <source>
        <dbReference type="EMBL" id="MFC3661449.1"/>
    </source>
</evidence>
<sequence>MSDSNANAAPSDEQQPVPLEWRPALEKAANAFATGDFTLQGLSGVEPTSASTASQVRDYLADYGATLVPLPQQTWDSSVCIWSGHHWDVRVDLWTREEGCSDLVMHAHVTPSGVVSIHAVYVP</sequence>
<accession>A0ABV7UWP6</accession>
<dbReference type="EMBL" id="JBHRYF010000019">
    <property type="protein sequence ID" value="MFC3661449.1"/>
    <property type="molecule type" value="Genomic_DNA"/>
</dbReference>
<dbReference type="InterPro" id="IPR056085">
    <property type="entry name" value="DUF7668"/>
</dbReference>
<dbReference type="Pfam" id="PF24705">
    <property type="entry name" value="DUF7668"/>
    <property type="match status" value="1"/>
</dbReference>
<proteinExistence type="predicted"/>
<dbReference type="RefSeq" id="WP_386712900.1">
    <property type="nucleotide sequence ID" value="NZ_JBHRYF010000019.1"/>
</dbReference>
<keyword evidence="3" id="KW-1185">Reference proteome</keyword>
<protein>
    <recommendedName>
        <fullName evidence="1">DUF7668 domain-containing protein</fullName>
    </recommendedName>
</protein>